<dbReference type="EMBL" id="CAUOFW020000314">
    <property type="protein sequence ID" value="CAK9134075.1"/>
    <property type="molecule type" value="Genomic_DNA"/>
</dbReference>
<protein>
    <submittedName>
        <fullName evidence="2">Uncharacterized protein</fullName>
    </submittedName>
</protein>
<comment type="caution">
    <text evidence="2">The sequence shown here is derived from an EMBL/GenBank/DDBJ whole genome shotgun (WGS) entry which is preliminary data.</text>
</comment>
<reference evidence="2 3" key="1">
    <citation type="submission" date="2024-02" db="EMBL/GenBank/DDBJ databases">
        <authorList>
            <person name="Vignale AGUSTIN F."/>
            <person name="Sosa J E."/>
            <person name="Modenutti C."/>
        </authorList>
    </citation>
    <scope>NUCLEOTIDE SEQUENCE [LARGE SCALE GENOMIC DNA]</scope>
</reference>
<evidence type="ECO:0000256" key="1">
    <source>
        <dbReference type="SAM" id="SignalP"/>
    </source>
</evidence>
<organism evidence="2 3">
    <name type="scientific">Ilex paraguariensis</name>
    <name type="common">yerba mate</name>
    <dbReference type="NCBI Taxonomy" id="185542"/>
    <lineage>
        <taxon>Eukaryota</taxon>
        <taxon>Viridiplantae</taxon>
        <taxon>Streptophyta</taxon>
        <taxon>Embryophyta</taxon>
        <taxon>Tracheophyta</taxon>
        <taxon>Spermatophyta</taxon>
        <taxon>Magnoliopsida</taxon>
        <taxon>eudicotyledons</taxon>
        <taxon>Gunneridae</taxon>
        <taxon>Pentapetalae</taxon>
        <taxon>asterids</taxon>
        <taxon>campanulids</taxon>
        <taxon>Aquifoliales</taxon>
        <taxon>Aquifoliaceae</taxon>
        <taxon>Ilex</taxon>
    </lineage>
</organism>
<evidence type="ECO:0000313" key="2">
    <source>
        <dbReference type="EMBL" id="CAK9134075.1"/>
    </source>
</evidence>
<keyword evidence="3" id="KW-1185">Reference proteome</keyword>
<evidence type="ECO:0000313" key="3">
    <source>
        <dbReference type="Proteomes" id="UP001642360"/>
    </source>
</evidence>
<gene>
    <name evidence="2" type="ORF">ILEXP_LOCUS1006</name>
</gene>
<keyword evidence="1" id="KW-0732">Signal</keyword>
<feature type="signal peptide" evidence="1">
    <location>
        <begin position="1"/>
        <end position="26"/>
    </location>
</feature>
<dbReference type="AlphaFoldDB" id="A0ABC8QN32"/>
<sequence>MGALLLKKTCLLFLIISASILSTSFAGGRQSRFVNNSEKELGATQKVCRIDHNFRKFYFNFAFLFIFCWSF</sequence>
<name>A0ABC8QN32_9AQUA</name>
<proteinExistence type="predicted"/>
<dbReference type="Proteomes" id="UP001642360">
    <property type="component" value="Unassembled WGS sequence"/>
</dbReference>
<feature type="chain" id="PRO_5044775924" evidence="1">
    <location>
        <begin position="27"/>
        <end position="71"/>
    </location>
</feature>
<accession>A0ABC8QN32</accession>